<protein>
    <submittedName>
        <fullName evidence="1">10778_t:CDS:1</fullName>
    </submittedName>
</protein>
<proteinExistence type="predicted"/>
<evidence type="ECO:0000313" key="2">
    <source>
        <dbReference type="Proteomes" id="UP000789759"/>
    </source>
</evidence>
<sequence>MNYNNSSSSSNLLNENCEEFTLKELIENNKRKKALFLSIYQTVLYSLNRDVELNEIQRALLINQINITIECQIARNTFFQKDMDLNEELKKTLENNQIKKLLFSTIYQTILYNLDYGQPRYTEIFRENIQKIVEIKQEIRKLSKDDLLEYIET</sequence>
<organism evidence="1 2">
    <name type="scientific">Cetraspora pellucida</name>
    <dbReference type="NCBI Taxonomy" id="1433469"/>
    <lineage>
        <taxon>Eukaryota</taxon>
        <taxon>Fungi</taxon>
        <taxon>Fungi incertae sedis</taxon>
        <taxon>Mucoromycota</taxon>
        <taxon>Glomeromycotina</taxon>
        <taxon>Glomeromycetes</taxon>
        <taxon>Diversisporales</taxon>
        <taxon>Gigasporaceae</taxon>
        <taxon>Cetraspora</taxon>
    </lineage>
</organism>
<reference evidence="1" key="1">
    <citation type="submission" date="2021-06" db="EMBL/GenBank/DDBJ databases">
        <authorList>
            <person name="Kallberg Y."/>
            <person name="Tangrot J."/>
            <person name="Rosling A."/>
        </authorList>
    </citation>
    <scope>NUCLEOTIDE SEQUENCE</scope>
    <source>
        <strain evidence="1">FL966</strain>
    </source>
</reference>
<comment type="caution">
    <text evidence="1">The sequence shown here is derived from an EMBL/GenBank/DDBJ whole genome shotgun (WGS) entry which is preliminary data.</text>
</comment>
<dbReference type="EMBL" id="CAJVQA010004934">
    <property type="protein sequence ID" value="CAG8609538.1"/>
    <property type="molecule type" value="Genomic_DNA"/>
</dbReference>
<evidence type="ECO:0000313" key="1">
    <source>
        <dbReference type="EMBL" id="CAG8609538.1"/>
    </source>
</evidence>
<feature type="non-terminal residue" evidence="1">
    <location>
        <position position="1"/>
    </location>
</feature>
<gene>
    <name evidence="1" type="ORF">CPELLU_LOCUS7383</name>
</gene>
<keyword evidence="2" id="KW-1185">Reference proteome</keyword>
<dbReference type="AlphaFoldDB" id="A0A9N9CPQ5"/>
<accession>A0A9N9CPQ5</accession>
<dbReference type="Proteomes" id="UP000789759">
    <property type="component" value="Unassembled WGS sequence"/>
</dbReference>
<name>A0A9N9CPQ5_9GLOM</name>